<proteinExistence type="predicted"/>
<reference evidence="2" key="1">
    <citation type="journal article" date="2020" name="Fungal Divers.">
        <title>Resolving the Mortierellaceae phylogeny through synthesis of multi-gene phylogenetics and phylogenomics.</title>
        <authorList>
            <person name="Vandepol N."/>
            <person name="Liber J."/>
            <person name="Desiro A."/>
            <person name="Na H."/>
            <person name="Kennedy M."/>
            <person name="Barry K."/>
            <person name="Grigoriev I.V."/>
            <person name="Miller A.N."/>
            <person name="O'Donnell K."/>
            <person name="Stajich J.E."/>
            <person name="Bonito G."/>
        </authorList>
    </citation>
    <scope>NUCLEOTIDE SEQUENCE</scope>
    <source>
        <strain evidence="2">KOD1015</strain>
    </source>
</reference>
<sequence>AARGDSCELASAASGSFKECSINKRDATQPQILPASTHSTIDPDDDETIDRIK</sequence>
<evidence type="ECO:0000313" key="3">
    <source>
        <dbReference type="Proteomes" id="UP000780801"/>
    </source>
</evidence>
<dbReference type="AlphaFoldDB" id="A0A9P6KCY0"/>
<keyword evidence="3" id="KW-1185">Reference proteome</keyword>
<evidence type="ECO:0000313" key="2">
    <source>
        <dbReference type="EMBL" id="KAF9580809.1"/>
    </source>
</evidence>
<feature type="non-terminal residue" evidence="2">
    <location>
        <position position="1"/>
    </location>
</feature>
<name>A0A9P6KCY0_9FUNG</name>
<comment type="caution">
    <text evidence="2">The sequence shown here is derived from an EMBL/GenBank/DDBJ whole genome shotgun (WGS) entry which is preliminary data.</text>
</comment>
<feature type="region of interest" description="Disordered" evidence="1">
    <location>
        <begin position="28"/>
        <end position="53"/>
    </location>
</feature>
<protein>
    <submittedName>
        <fullName evidence="2">Uncharacterized protein</fullName>
    </submittedName>
</protein>
<feature type="compositionally biased region" description="Acidic residues" evidence="1">
    <location>
        <begin position="42"/>
        <end position="53"/>
    </location>
</feature>
<feature type="non-terminal residue" evidence="2">
    <location>
        <position position="53"/>
    </location>
</feature>
<organism evidence="2 3">
    <name type="scientific">Lunasporangiospora selenospora</name>
    <dbReference type="NCBI Taxonomy" id="979761"/>
    <lineage>
        <taxon>Eukaryota</taxon>
        <taxon>Fungi</taxon>
        <taxon>Fungi incertae sedis</taxon>
        <taxon>Mucoromycota</taxon>
        <taxon>Mortierellomycotina</taxon>
        <taxon>Mortierellomycetes</taxon>
        <taxon>Mortierellales</taxon>
        <taxon>Mortierellaceae</taxon>
        <taxon>Lunasporangiospora</taxon>
    </lineage>
</organism>
<gene>
    <name evidence="2" type="ORF">BGW38_002395</name>
</gene>
<feature type="compositionally biased region" description="Polar residues" evidence="1">
    <location>
        <begin position="28"/>
        <end position="40"/>
    </location>
</feature>
<accession>A0A9P6KCY0</accession>
<dbReference type="Proteomes" id="UP000780801">
    <property type="component" value="Unassembled WGS sequence"/>
</dbReference>
<dbReference type="EMBL" id="JAABOA010001838">
    <property type="protein sequence ID" value="KAF9580809.1"/>
    <property type="molecule type" value="Genomic_DNA"/>
</dbReference>
<evidence type="ECO:0000256" key="1">
    <source>
        <dbReference type="SAM" id="MobiDB-lite"/>
    </source>
</evidence>